<dbReference type="EMBL" id="PJQD01000039">
    <property type="protein sequence ID" value="POY73159.1"/>
    <property type="molecule type" value="Genomic_DNA"/>
</dbReference>
<accession>A0A2S5B8S2</accession>
<keyword evidence="2" id="KW-1185">Reference proteome</keyword>
<dbReference type="InterPro" id="IPR032675">
    <property type="entry name" value="LRR_dom_sf"/>
</dbReference>
<gene>
    <name evidence="1" type="ORF">BMF94_3789</name>
</gene>
<organism evidence="1 2">
    <name type="scientific">Rhodotorula taiwanensis</name>
    <dbReference type="NCBI Taxonomy" id="741276"/>
    <lineage>
        <taxon>Eukaryota</taxon>
        <taxon>Fungi</taxon>
        <taxon>Dikarya</taxon>
        <taxon>Basidiomycota</taxon>
        <taxon>Pucciniomycotina</taxon>
        <taxon>Microbotryomycetes</taxon>
        <taxon>Sporidiobolales</taxon>
        <taxon>Sporidiobolaceae</taxon>
        <taxon>Rhodotorula</taxon>
    </lineage>
</organism>
<sequence>MTESSSSALLSLPDELIAHIFSRVDEPHYPCKIRLSCLLLSRRLFRILQPIAYETIQTHVRQDYVGQRRVAPADLTRIGPNAALLVRALTTKIDGESYLHSLTIIGERFMHLRQLEIDCNASGPRLSVEGATEMYQAYRRLLARVPHLTHLAIRGPVRFPSVPELARQAAQVASLRHLEMYSHVEDPDFDLALIPPIESLRLFGYSDHSVQLPWQSLQRLHLTTYGWAALLSQAVAHSLTTETQAGRAIALKSLTLEWQAPVFSTPTAVAKSAQALLECLGPARELSELVICTPSMGNFDAPGTGYPASRLLSTTRCSRSTIHSFLDTFPNLTRLRLTKPDAFIRAFENSAAEEVLGRLAGDVPEAWPAFLEKVDRTTKVEELVLEGWPSPDRSMVWCRRSSEEGFRTEMRVIL</sequence>
<dbReference type="Proteomes" id="UP000237144">
    <property type="component" value="Unassembled WGS sequence"/>
</dbReference>
<evidence type="ECO:0000313" key="1">
    <source>
        <dbReference type="EMBL" id="POY73159.1"/>
    </source>
</evidence>
<comment type="caution">
    <text evidence="1">The sequence shown here is derived from an EMBL/GenBank/DDBJ whole genome shotgun (WGS) entry which is preliminary data.</text>
</comment>
<evidence type="ECO:0008006" key="3">
    <source>
        <dbReference type="Google" id="ProtNLM"/>
    </source>
</evidence>
<reference evidence="1 2" key="1">
    <citation type="journal article" date="2018" name="Front. Microbiol.">
        <title>Prospects for Fungal Bioremediation of Acidic Radioactive Waste Sites: Characterization and Genome Sequence of Rhodotorula taiwanensis MD1149.</title>
        <authorList>
            <person name="Tkavc R."/>
            <person name="Matrosova V.Y."/>
            <person name="Grichenko O.E."/>
            <person name="Gostincar C."/>
            <person name="Volpe R.P."/>
            <person name="Klimenkova P."/>
            <person name="Gaidamakova E.K."/>
            <person name="Zhou C.E."/>
            <person name="Stewart B.J."/>
            <person name="Lyman M.G."/>
            <person name="Malfatti S.A."/>
            <person name="Rubinfeld B."/>
            <person name="Courtot M."/>
            <person name="Singh J."/>
            <person name="Dalgard C.L."/>
            <person name="Hamilton T."/>
            <person name="Frey K.G."/>
            <person name="Gunde-Cimerman N."/>
            <person name="Dugan L."/>
            <person name="Daly M.J."/>
        </authorList>
    </citation>
    <scope>NUCLEOTIDE SEQUENCE [LARGE SCALE GENOMIC DNA]</scope>
    <source>
        <strain evidence="1 2">MD1149</strain>
    </source>
</reference>
<protein>
    <recommendedName>
        <fullName evidence="3">F-box domain-containing protein</fullName>
    </recommendedName>
</protein>
<dbReference type="Gene3D" id="3.80.10.10">
    <property type="entry name" value="Ribonuclease Inhibitor"/>
    <property type="match status" value="1"/>
</dbReference>
<proteinExistence type="predicted"/>
<evidence type="ECO:0000313" key="2">
    <source>
        <dbReference type="Proteomes" id="UP000237144"/>
    </source>
</evidence>
<name>A0A2S5B8S2_9BASI</name>
<dbReference type="AlphaFoldDB" id="A0A2S5B8S2"/>